<evidence type="ECO:0000313" key="2">
    <source>
        <dbReference type="Proteomes" id="UP000184315"/>
    </source>
</evidence>
<reference evidence="2" key="1">
    <citation type="submission" date="2015-10" db="EMBL/GenBank/DDBJ databases">
        <authorList>
            <person name="Regsiter A."/>
            <person name="william w."/>
        </authorList>
    </citation>
    <scope>NUCLEOTIDE SEQUENCE [LARGE SCALE GENOMIC DNA]</scope>
</reference>
<name>A0A1J1LHM1_9CYAN</name>
<accession>A0A1J1LHM1</accession>
<dbReference type="Proteomes" id="UP000184315">
    <property type="component" value="Unassembled WGS sequence"/>
</dbReference>
<proteinExistence type="predicted"/>
<dbReference type="AlphaFoldDB" id="A0A1J1LHM1"/>
<evidence type="ECO:0000313" key="1">
    <source>
        <dbReference type="EMBL" id="CUR31992.1"/>
    </source>
</evidence>
<dbReference type="EMBL" id="CZDF01000144">
    <property type="protein sequence ID" value="CUR31992.1"/>
    <property type="molecule type" value="Genomic_DNA"/>
</dbReference>
<keyword evidence="2" id="KW-1185">Reference proteome</keyword>
<protein>
    <submittedName>
        <fullName evidence="1">Uncharacterized protein</fullName>
    </submittedName>
</protein>
<gene>
    <name evidence="1" type="ORF">PL921440018</name>
</gene>
<sequence length="67" mass="7720">MLPTIMLLSGLNSKYHGYAYYARAWCISLICTTQMLYQCLGLRLQAKTEFLNNCGLETRFLIPSHED</sequence>
<organism evidence="1 2">
    <name type="scientific">Planktothrix tepida PCC 9214</name>
    <dbReference type="NCBI Taxonomy" id="671072"/>
    <lineage>
        <taxon>Bacteria</taxon>
        <taxon>Bacillati</taxon>
        <taxon>Cyanobacteriota</taxon>
        <taxon>Cyanophyceae</taxon>
        <taxon>Oscillatoriophycideae</taxon>
        <taxon>Oscillatoriales</taxon>
        <taxon>Microcoleaceae</taxon>
        <taxon>Planktothrix</taxon>
    </lineage>
</organism>